<gene>
    <name evidence="7" type="primary">LOC102810004</name>
</gene>
<dbReference type="SMART" id="SM00174">
    <property type="entry name" value="RHO"/>
    <property type="match status" value="1"/>
</dbReference>
<dbReference type="SMART" id="SM00173">
    <property type="entry name" value="RAS"/>
    <property type="match status" value="1"/>
</dbReference>
<evidence type="ECO:0000256" key="4">
    <source>
        <dbReference type="ARBA" id="ARBA00023288"/>
    </source>
</evidence>
<dbReference type="SMART" id="SM00176">
    <property type="entry name" value="RAN"/>
    <property type="match status" value="1"/>
</dbReference>
<keyword evidence="4" id="KW-0449">Lipoprotein</keyword>
<dbReference type="InterPro" id="IPR001806">
    <property type="entry name" value="Small_GTPase"/>
</dbReference>
<evidence type="ECO:0000256" key="1">
    <source>
        <dbReference type="ARBA" id="ARBA00006270"/>
    </source>
</evidence>
<reference evidence="7" key="1">
    <citation type="submission" date="2025-08" db="UniProtKB">
        <authorList>
            <consortium name="RefSeq"/>
        </authorList>
    </citation>
    <scope>IDENTIFICATION</scope>
    <source>
        <tissue evidence="7">Testes</tissue>
    </source>
</reference>
<dbReference type="PRINTS" id="PR00449">
    <property type="entry name" value="RASTRNSFRMNG"/>
</dbReference>
<dbReference type="Proteomes" id="UP000694865">
    <property type="component" value="Unplaced"/>
</dbReference>
<comment type="similarity">
    <text evidence="1">Belongs to the small GTPase superfamily. Rab family.</text>
</comment>
<evidence type="ECO:0000313" key="7">
    <source>
        <dbReference type="RefSeq" id="XP_006824825.1"/>
    </source>
</evidence>
<keyword evidence="5" id="KW-0636">Prenylation</keyword>
<dbReference type="SUPFAM" id="SSF52540">
    <property type="entry name" value="P-loop containing nucleoside triphosphate hydrolases"/>
    <property type="match status" value="1"/>
</dbReference>
<dbReference type="PANTHER" id="PTHR47980">
    <property type="entry name" value="LD44762P"/>
    <property type="match status" value="1"/>
</dbReference>
<evidence type="ECO:0000313" key="6">
    <source>
        <dbReference type="Proteomes" id="UP000694865"/>
    </source>
</evidence>
<accession>A0ABM0MXT4</accession>
<protein>
    <submittedName>
        <fullName evidence="7">Ras-related protein Rab-15-like</fullName>
    </submittedName>
</protein>
<dbReference type="GeneID" id="102810004"/>
<dbReference type="PROSITE" id="PS51421">
    <property type="entry name" value="RAS"/>
    <property type="match status" value="1"/>
</dbReference>
<keyword evidence="3" id="KW-0342">GTP-binding</keyword>
<dbReference type="Pfam" id="PF00071">
    <property type="entry name" value="Ras"/>
    <property type="match status" value="1"/>
</dbReference>
<name>A0ABM0MXT4_SACKO</name>
<dbReference type="Gene3D" id="3.40.50.300">
    <property type="entry name" value="P-loop containing nucleotide triphosphate hydrolases"/>
    <property type="match status" value="1"/>
</dbReference>
<dbReference type="PROSITE" id="PS51420">
    <property type="entry name" value="RHO"/>
    <property type="match status" value="1"/>
</dbReference>
<proteinExistence type="inferred from homology"/>
<keyword evidence="2" id="KW-0547">Nucleotide-binding</keyword>
<dbReference type="InterPro" id="IPR005225">
    <property type="entry name" value="Small_GTP-bd"/>
</dbReference>
<evidence type="ECO:0000256" key="2">
    <source>
        <dbReference type="ARBA" id="ARBA00022741"/>
    </source>
</evidence>
<evidence type="ECO:0000256" key="5">
    <source>
        <dbReference type="ARBA" id="ARBA00023289"/>
    </source>
</evidence>
<dbReference type="PROSITE" id="PS51419">
    <property type="entry name" value="RAB"/>
    <property type="match status" value="1"/>
</dbReference>
<keyword evidence="6" id="KW-1185">Reference proteome</keyword>
<sequence>MAKQYDIIIRLLMVGDSGVGKTCMLCRFADDDISSTHVSTIGIDFKIKTLTIDGKKIRIQIWDTAGQERYETITKQYYRRAQGIVLVYDMKNEESFKNIQKWMKYISDFAPEDVELILVANKSDAYNSERKVSKEHGEMFAKEHRIPFYETSAYMDMNINEAFIMLARIVMKRHKKEIDKQMEHIRLFCREDSDAHIIEKQGKDNNGCCVLM</sequence>
<dbReference type="InterPro" id="IPR050305">
    <property type="entry name" value="Small_GTPase_Rab"/>
</dbReference>
<organism evidence="6 7">
    <name type="scientific">Saccoglossus kowalevskii</name>
    <name type="common">Acorn worm</name>
    <dbReference type="NCBI Taxonomy" id="10224"/>
    <lineage>
        <taxon>Eukaryota</taxon>
        <taxon>Metazoa</taxon>
        <taxon>Hemichordata</taxon>
        <taxon>Enteropneusta</taxon>
        <taxon>Harrimaniidae</taxon>
        <taxon>Saccoglossus</taxon>
    </lineage>
</organism>
<dbReference type="NCBIfam" id="TIGR00231">
    <property type="entry name" value="small_GTP"/>
    <property type="match status" value="1"/>
</dbReference>
<evidence type="ECO:0000256" key="3">
    <source>
        <dbReference type="ARBA" id="ARBA00023134"/>
    </source>
</evidence>
<dbReference type="InterPro" id="IPR027417">
    <property type="entry name" value="P-loop_NTPase"/>
</dbReference>
<dbReference type="SMART" id="SM00175">
    <property type="entry name" value="RAB"/>
    <property type="match status" value="1"/>
</dbReference>
<dbReference type="SMART" id="SM00177">
    <property type="entry name" value="ARF"/>
    <property type="match status" value="1"/>
</dbReference>
<dbReference type="RefSeq" id="XP_006824825.1">
    <property type="nucleotide sequence ID" value="XM_006824762.1"/>
</dbReference>